<dbReference type="PROSITE" id="PS50878">
    <property type="entry name" value="RT_POL"/>
    <property type="match status" value="1"/>
</dbReference>
<dbReference type="Pfam" id="PF00078">
    <property type="entry name" value="RVT_1"/>
    <property type="match status" value="1"/>
</dbReference>
<evidence type="ECO:0000313" key="2">
    <source>
        <dbReference type="EMBL" id="KAK4830058.1"/>
    </source>
</evidence>
<dbReference type="EMBL" id="JAUNZN010000001">
    <property type="protein sequence ID" value="KAK4830058.1"/>
    <property type="molecule type" value="Genomic_DNA"/>
</dbReference>
<dbReference type="SUPFAM" id="SSF56672">
    <property type="entry name" value="DNA/RNA polymerases"/>
    <property type="match status" value="1"/>
</dbReference>
<protein>
    <recommendedName>
        <fullName evidence="1">Reverse transcriptase domain-containing protein</fullName>
    </recommendedName>
</protein>
<dbReference type="InterPro" id="IPR043502">
    <property type="entry name" value="DNA/RNA_pol_sf"/>
</dbReference>
<dbReference type="Proteomes" id="UP001333110">
    <property type="component" value="Unassembled WGS sequence"/>
</dbReference>
<dbReference type="InterPro" id="IPR000477">
    <property type="entry name" value="RT_dom"/>
</dbReference>
<comment type="caution">
    <text evidence="2">The sequence shown here is derived from an EMBL/GenBank/DDBJ whole genome shotgun (WGS) entry which is preliminary data.</text>
</comment>
<sequence>MILEVPSNLGMYYNNLRLVKNTIENSILYNRVNASLVKGRAMDVIYLDFFKAFDTVPHNILTSKLESYGFDGWAIRTWLDGHVQRVTVNGSMSKQKIVMSGVPQGSVLGSILFNVFINEIDSGVECTLSKFSDDTKLSGTMDSAEGRDAIQRDLDRLEEWANANLMKFNKAKCKVLHLGQGSPQYQYRLGDEWIERSPAEKGLGVLLDEKLDMSRQSVLATQKANRTMANRLKKVILPLYSALVRLHLDYCVQLWDPQYKKDMDLLEQVQRRAGTRKAERVGVVQPGEEKAPGTSYCSLSILTGGLKERQRETFCQGMVVRLWNRLPKEVVDSPSLEVFKVRLDGALNNLM</sequence>
<gene>
    <name evidence="2" type="ORF">QYF61_008396</name>
</gene>
<reference evidence="2 3" key="1">
    <citation type="journal article" date="2023" name="J. Hered.">
        <title>Chromosome-level genome of the wood stork (Mycteria americana) provides insight into avian chromosome evolution.</title>
        <authorList>
            <person name="Flamio R. Jr."/>
            <person name="Ramstad K.M."/>
        </authorList>
    </citation>
    <scope>NUCLEOTIDE SEQUENCE [LARGE SCALE GENOMIC DNA]</scope>
    <source>
        <strain evidence="2">JAX WOST 10</strain>
    </source>
</reference>
<organism evidence="2 3">
    <name type="scientific">Mycteria americana</name>
    <name type="common">Wood stork</name>
    <dbReference type="NCBI Taxonomy" id="33587"/>
    <lineage>
        <taxon>Eukaryota</taxon>
        <taxon>Metazoa</taxon>
        <taxon>Chordata</taxon>
        <taxon>Craniata</taxon>
        <taxon>Vertebrata</taxon>
        <taxon>Euteleostomi</taxon>
        <taxon>Archelosauria</taxon>
        <taxon>Archosauria</taxon>
        <taxon>Dinosauria</taxon>
        <taxon>Saurischia</taxon>
        <taxon>Theropoda</taxon>
        <taxon>Coelurosauria</taxon>
        <taxon>Aves</taxon>
        <taxon>Neognathae</taxon>
        <taxon>Neoaves</taxon>
        <taxon>Aequornithes</taxon>
        <taxon>Ciconiiformes</taxon>
        <taxon>Ciconiidae</taxon>
        <taxon>Mycteria</taxon>
    </lineage>
</organism>
<proteinExistence type="predicted"/>
<keyword evidence="3" id="KW-1185">Reference proteome</keyword>
<evidence type="ECO:0000313" key="3">
    <source>
        <dbReference type="Proteomes" id="UP001333110"/>
    </source>
</evidence>
<evidence type="ECO:0000259" key="1">
    <source>
        <dbReference type="PROSITE" id="PS50878"/>
    </source>
</evidence>
<feature type="domain" description="Reverse transcriptase" evidence="1">
    <location>
        <begin position="1"/>
        <end position="207"/>
    </location>
</feature>
<accession>A0AAN7SIZ9</accession>
<name>A0AAN7SIZ9_MYCAM</name>
<dbReference type="PANTHER" id="PTHR33332">
    <property type="entry name" value="REVERSE TRANSCRIPTASE DOMAIN-CONTAINING PROTEIN"/>
    <property type="match status" value="1"/>
</dbReference>
<dbReference type="AlphaFoldDB" id="A0AAN7SIZ9"/>